<dbReference type="InterPro" id="IPR036388">
    <property type="entry name" value="WH-like_DNA-bd_sf"/>
</dbReference>
<evidence type="ECO:0000259" key="2">
    <source>
        <dbReference type="Pfam" id="PF08281"/>
    </source>
</evidence>
<dbReference type="RefSeq" id="WP_102647161.1">
    <property type="nucleotide sequence ID" value="NZ_PNYA01000019.1"/>
</dbReference>
<dbReference type="NCBIfam" id="TIGR02937">
    <property type="entry name" value="sigma70-ECF"/>
    <property type="match status" value="1"/>
</dbReference>
<accession>A0A2N7VJN2</accession>
<dbReference type="InterPro" id="IPR007627">
    <property type="entry name" value="RNA_pol_sigma70_r2"/>
</dbReference>
<dbReference type="InterPro" id="IPR014284">
    <property type="entry name" value="RNA_pol_sigma-70_dom"/>
</dbReference>
<dbReference type="Proteomes" id="UP000235616">
    <property type="component" value="Unassembled WGS sequence"/>
</dbReference>
<dbReference type="AlphaFoldDB" id="A0A2N7VJN2"/>
<dbReference type="Pfam" id="PF04542">
    <property type="entry name" value="Sigma70_r2"/>
    <property type="match status" value="1"/>
</dbReference>
<evidence type="ECO:0000313" key="3">
    <source>
        <dbReference type="EMBL" id="PMS17369.1"/>
    </source>
</evidence>
<protein>
    <submittedName>
        <fullName evidence="3">RNA polymerase subunit sigma-24</fullName>
    </submittedName>
</protein>
<comment type="caution">
    <text evidence="3">The sequence shown here is derived from an EMBL/GenBank/DDBJ whole genome shotgun (WGS) entry which is preliminary data.</text>
</comment>
<evidence type="ECO:0000259" key="1">
    <source>
        <dbReference type="Pfam" id="PF04542"/>
    </source>
</evidence>
<proteinExistence type="predicted"/>
<dbReference type="GO" id="GO:0016987">
    <property type="term" value="F:sigma factor activity"/>
    <property type="evidence" value="ECO:0007669"/>
    <property type="project" value="InterPro"/>
</dbReference>
<sequence length="321" mass="34983">MKQEEIEKTSGFEAARARLISIAYRMLGSRAEAEDVVQDAWLKWHAAAAEELRTPLAWLTTVTTRLAIDRIRRLQSEQTARANDWLLQPWLDEWVPSAEDEALRAASVSEAVALMIERLSPDERAAFVLHEAFDYDYAQIGEVVGKTAAHCRQLAHRARQRLAGAASRDRIEAAQSGAGSARRLRDVIHEADAAGALRLFAVNPMTIAAGANQAGARAAAVGTARSAVERVVGQSEGASVEVYALPSDWGGAFALVRACEVVGLVRFTWMRARTGRWRGEFMLVTSGPDVDALNRRFGSQAIAELITRIAGRSSLATQCMA</sequence>
<dbReference type="PANTHER" id="PTHR30173:SF36">
    <property type="entry name" value="ECF RNA POLYMERASE SIGMA FACTOR SIGJ"/>
    <property type="match status" value="1"/>
</dbReference>
<evidence type="ECO:0000313" key="4">
    <source>
        <dbReference type="Proteomes" id="UP000235616"/>
    </source>
</evidence>
<dbReference type="PANTHER" id="PTHR30173">
    <property type="entry name" value="SIGMA 19 FACTOR"/>
    <property type="match status" value="1"/>
</dbReference>
<keyword evidence="4" id="KW-1185">Reference proteome</keyword>
<dbReference type="EMBL" id="PNYA01000019">
    <property type="protein sequence ID" value="PMS17369.1"/>
    <property type="molecule type" value="Genomic_DNA"/>
</dbReference>
<organism evidence="3 4">
    <name type="scientific">Trinickia dabaoshanensis</name>
    <dbReference type="NCBI Taxonomy" id="564714"/>
    <lineage>
        <taxon>Bacteria</taxon>
        <taxon>Pseudomonadati</taxon>
        <taxon>Pseudomonadota</taxon>
        <taxon>Betaproteobacteria</taxon>
        <taxon>Burkholderiales</taxon>
        <taxon>Burkholderiaceae</taxon>
        <taxon>Trinickia</taxon>
    </lineage>
</organism>
<feature type="domain" description="RNA polymerase sigma factor 70 region 4 type 2" evidence="2">
    <location>
        <begin position="110"/>
        <end position="162"/>
    </location>
</feature>
<dbReference type="Gene3D" id="1.10.1740.10">
    <property type="match status" value="1"/>
</dbReference>
<name>A0A2N7VJN2_9BURK</name>
<reference evidence="3 4" key="1">
    <citation type="submission" date="2018-01" db="EMBL/GenBank/DDBJ databases">
        <title>Whole genome analyses suggest that Burkholderia sensu lato contains two further novel genera in the rhizoxinica-symbiotica group Mycetohabitans gen. nov., and Trinickia gen. nov.: implications for the evolution of diazotrophy and nodulation in the Burkholderiaceae.</title>
        <authorList>
            <person name="Estrada-de los Santos P."/>
            <person name="Palmer M."/>
            <person name="Chavez-Ramirez B."/>
            <person name="Beukes C."/>
            <person name="Steenkamp E.T."/>
            <person name="Hirsch A.M."/>
            <person name="Manyaka P."/>
            <person name="Maluk M."/>
            <person name="Lafos M."/>
            <person name="Crook M."/>
            <person name="Gross E."/>
            <person name="Simon M.F."/>
            <person name="Bueno dos Reis Junior F."/>
            <person name="Poole P.S."/>
            <person name="Venter S.N."/>
            <person name="James E.K."/>
        </authorList>
    </citation>
    <scope>NUCLEOTIDE SEQUENCE [LARGE SCALE GENOMIC DNA]</scope>
    <source>
        <strain evidence="3 4">GIMN1.004</strain>
    </source>
</reference>
<dbReference type="Pfam" id="PF08281">
    <property type="entry name" value="Sigma70_r4_2"/>
    <property type="match status" value="1"/>
</dbReference>
<dbReference type="SUPFAM" id="SSF88946">
    <property type="entry name" value="Sigma2 domain of RNA polymerase sigma factors"/>
    <property type="match status" value="1"/>
</dbReference>
<dbReference type="InterPro" id="IPR013249">
    <property type="entry name" value="RNA_pol_sigma70_r4_t2"/>
</dbReference>
<gene>
    <name evidence="3" type="ORF">C0Z18_19935</name>
</gene>
<dbReference type="SUPFAM" id="SSF88659">
    <property type="entry name" value="Sigma3 and sigma4 domains of RNA polymerase sigma factors"/>
    <property type="match status" value="1"/>
</dbReference>
<dbReference type="Gene3D" id="1.10.10.10">
    <property type="entry name" value="Winged helix-like DNA-binding domain superfamily/Winged helix DNA-binding domain"/>
    <property type="match status" value="1"/>
</dbReference>
<dbReference type="GO" id="GO:0006352">
    <property type="term" value="P:DNA-templated transcription initiation"/>
    <property type="evidence" value="ECO:0007669"/>
    <property type="project" value="InterPro"/>
</dbReference>
<dbReference type="GO" id="GO:0003677">
    <property type="term" value="F:DNA binding"/>
    <property type="evidence" value="ECO:0007669"/>
    <property type="project" value="InterPro"/>
</dbReference>
<feature type="domain" description="RNA polymerase sigma-70 region 2" evidence="1">
    <location>
        <begin position="13"/>
        <end position="75"/>
    </location>
</feature>
<dbReference type="InterPro" id="IPR013325">
    <property type="entry name" value="RNA_pol_sigma_r2"/>
</dbReference>
<dbReference type="InterPro" id="IPR052704">
    <property type="entry name" value="ECF_Sigma-70_Domain"/>
</dbReference>
<dbReference type="InterPro" id="IPR013324">
    <property type="entry name" value="RNA_pol_sigma_r3/r4-like"/>
</dbReference>